<dbReference type="VEuPathDB" id="TrichDB:TVAGG3_0827470"/>
<evidence type="ECO:0000259" key="9">
    <source>
        <dbReference type="PROSITE" id="PS51194"/>
    </source>
</evidence>
<dbReference type="GO" id="GO:0005634">
    <property type="term" value="C:nucleus"/>
    <property type="evidence" value="ECO:0000318"/>
    <property type="project" value="GO_Central"/>
</dbReference>
<evidence type="ECO:0000256" key="6">
    <source>
        <dbReference type="PROSITE-ProRule" id="PRU00552"/>
    </source>
</evidence>
<feature type="domain" description="Helicase C-terminal" evidence="9">
    <location>
        <begin position="343"/>
        <end position="503"/>
    </location>
</feature>
<feature type="compositionally biased region" description="Polar residues" evidence="7">
    <location>
        <begin position="1"/>
        <end position="10"/>
    </location>
</feature>
<dbReference type="OrthoDB" id="196131at2759"/>
<evidence type="ECO:0000259" key="8">
    <source>
        <dbReference type="PROSITE" id="PS51192"/>
    </source>
</evidence>
<gene>
    <name evidence="11" type="ORF">TVAG_173590</name>
</gene>
<dbReference type="STRING" id="5722.A2EVI2"/>
<sequence>MSNNWNNSGEYKNRFDSGGEDNDDGRRYGSGGGRGMSHSRSFAYERRGGRDEGRFGYRDGPRFGRGRGGRGRHDRSPSPPTRTAECVPVKLNQDFTPSSTKDEQVQFLKSNAIKLLASDVPSPALTFEELNLPDTITKTITDNKWEKPTPIQSVSIPVALKGHDLIGIAKTGSGKTAAFLIPAMVHIGLQEPMYRGDGPIVLVLSPTRELAQQIAEVAKGFCDNLMIRQTCLFGGAGRGPQANDLRHLPSLVVATPGRLIDFIEGGQCPMNRVNFLVLDEADQMLDMGFEPQIRKIIGHISKDRQTMMFSATWPKEIQQLAADFLVDPVHMIIGNKDLTTNSNIKQVITKCEEFEKLSKCLEVLNEHKDDKIIIFTKTKRTTDDLQENLNMKGFQAYSLHGDKAQNQRDFVLGKFRSCKKGILVATDVAARGLDVNDIDIVINYDFPGDIETYVHRIGRTARGNKEGLAVTFFTDENKNMSRKLAKIMTQAKQELPDWLKALADVTPKGAWKEGYGSRFAGRGGYGRGGYGGYGRGGGGYGGDRGGYGGDRGNFGDRRGGYGGGQGGYGGNQGGYGGGYGNRGGFGGDRAGYNGPRNY</sequence>
<dbReference type="Pfam" id="PF00270">
    <property type="entry name" value="DEAD"/>
    <property type="match status" value="1"/>
</dbReference>
<dbReference type="SUPFAM" id="SSF52540">
    <property type="entry name" value="P-loop containing nucleoside triphosphate hydrolases"/>
    <property type="match status" value="1"/>
</dbReference>
<keyword evidence="3" id="KW-0378">Hydrolase</keyword>
<keyword evidence="4 11" id="KW-0347">Helicase</keyword>
<dbReference type="CDD" id="cd18787">
    <property type="entry name" value="SF2_C_DEAD"/>
    <property type="match status" value="1"/>
</dbReference>
<feature type="compositionally biased region" description="Basic and acidic residues" evidence="7">
    <location>
        <begin position="43"/>
        <end position="62"/>
    </location>
</feature>
<dbReference type="SMART" id="SM00487">
    <property type="entry name" value="DEXDc"/>
    <property type="match status" value="1"/>
</dbReference>
<reference evidence="11" key="2">
    <citation type="journal article" date="2007" name="Science">
        <title>Draft genome sequence of the sexually transmitted pathogen Trichomonas vaginalis.</title>
        <authorList>
            <person name="Carlton J.M."/>
            <person name="Hirt R.P."/>
            <person name="Silva J.C."/>
            <person name="Delcher A.L."/>
            <person name="Schatz M."/>
            <person name="Zhao Q."/>
            <person name="Wortman J.R."/>
            <person name="Bidwell S.L."/>
            <person name="Alsmark U.C.M."/>
            <person name="Besteiro S."/>
            <person name="Sicheritz-Ponten T."/>
            <person name="Noel C.J."/>
            <person name="Dacks J.B."/>
            <person name="Foster P.G."/>
            <person name="Simillion C."/>
            <person name="Van de Peer Y."/>
            <person name="Miranda-Saavedra D."/>
            <person name="Barton G.J."/>
            <person name="Westrop G.D."/>
            <person name="Mueller S."/>
            <person name="Dessi D."/>
            <person name="Fiori P.L."/>
            <person name="Ren Q."/>
            <person name="Paulsen I."/>
            <person name="Zhang H."/>
            <person name="Bastida-Corcuera F.D."/>
            <person name="Simoes-Barbosa A."/>
            <person name="Brown M.T."/>
            <person name="Hayes R.D."/>
            <person name="Mukherjee M."/>
            <person name="Okumura C.Y."/>
            <person name="Schneider R."/>
            <person name="Smith A.J."/>
            <person name="Vanacova S."/>
            <person name="Villalvazo M."/>
            <person name="Haas B.J."/>
            <person name="Pertea M."/>
            <person name="Feldblyum T.V."/>
            <person name="Utterback T.R."/>
            <person name="Shu C.L."/>
            <person name="Osoegawa K."/>
            <person name="de Jong P.J."/>
            <person name="Hrdy I."/>
            <person name="Horvathova L."/>
            <person name="Zubacova Z."/>
            <person name="Dolezal P."/>
            <person name="Malik S.B."/>
            <person name="Logsdon J.M. Jr."/>
            <person name="Henze K."/>
            <person name="Gupta A."/>
            <person name="Wang C.C."/>
            <person name="Dunne R.L."/>
            <person name="Upcroft J.A."/>
            <person name="Upcroft P."/>
            <person name="White O."/>
            <person name="Salzberg S.L."/>
            <person name="Tang P."/>
            <person name="Chiu C.-H."/>
            <person name="Lee Y.-S."/>
            <person name="Embley T.M."/>
            <person name="Coombs G.H."/>
            <person name="Mottram J.C."/>
            <person name="Tachezy J."/>
            <person name="Fraser-Liggett C.M."/>
            <person name="Johnson P.J."/>
        </authorList>
    </citation>
    <scope>NUCLEOTIDE SEQUENCE [LARGE SCALE GENOMIC DNA]</scope>
    <source>
        <strain evidence="11">G3</strain>
    </source>
</reference>
<dbReference type="GO" id="GO:1990904">
    <property type="term" value="C:ribonucleoprotein complex"/>
    <property type="evidence" value="ECO:0000318"/>
    <property type="project" value="GO_Central"/>
</dbReference>
<dbReference type="AlphaFoldDB" id="A2EVI2"/>
<evidence type="ECO:0000259" key="10">
    <source>
        <dbReference type="PROSITE" id="PS51195"/>
    </source>
</evidence>
<evidence type="ECO:0000256" key="7">
    <source>
        <dbReference type="SAM" id="MobiDB-lite"/>
    </source>
</evidence>
<dbReference type="SMR" id="A2EVI2"/>
<evidence type="ECO:0000313" key="12">
    <source>
        <dbReference type="Proteomes" id="UP000001542"/>
    </source>
</evidence>
<dbReference type="EMBL" id="DS113508">
    <property type="protein sequence ID" value="EAY03314.1"/>
    <property type="molecule type" value="Genomic_DNA"/>
</dbReference>
<feature type="domain" description="DEAD-box RNA helicase Q" evidence="10">
    <location>
        <begin position="125"/>
        <end position="153"/>
    </location>
</feature>
<dbReference type="InterPro" id="IPR011545">
    <property type="entry name" value="DEAD/DEAH_box_helicase_dom"/>
</dbReference>
<dbReference type="GO" id="GO:0005524">
    <property type="term" value="F:ATP binding"/>
    <property type="evidence" value="ECO:0007669"/>
    <property type="project" value="UniProtKB-KW"/>
</dbReference>
<evidence type="ECO:0000256" key="4">
    <source>
        <dbReference type="ARBA" id="ARBA00022806"/>
    </source>
</evidence>
<dbReference type="InterPro" id="IPR014001">
    <property type="entry name" value="Helicase_ATP-bd"/>
</dbReference>
<dbReference type="PROSITE" id="PS51194">
    <property type="entry name" value="HELICASE_CTER"/>
    <property type="match status" value="1"/>
</dbReference>
<dbReference type="PROSITE" id="PS51192">
    <property type="entry name" value="HELICASE_ATP_BIND_1"/>
    <property type="match status" value="1"/>
</dbReference>
<keyword evidence="5" id="KW-0067">ATP-binding</keyword>
<evidence type="ECO:0000256" key="2">
    <source>
        <dbReference type="ARBA" id="ARBA00022741"/>
    </source>
</evidence>
<dbReference type="GO" id="GO:0003729">
    <property type="term" value="F:mRNA binding"/>
    <property type="evidence" value="ECO:0000318"/>
    <property type="project" value="GO_Central"/>
</dbReference>
<keyword evidence="2" id="KW-0547">Nucleotide-binding</keyword>
<dbReference type="PROSITE" id="PS51195">
    <property type="entry name" value="Q_MOTIF"/>
    <property type="match status" value="1"/>
</dbReference>
<dbReference type="RefSeq" id="XP_001315537.1">
    <property type="nucleotide sequence ID" value="XM_001315502.1"/>
</dbReference>
<keyword evidence="12" id="KW-1185">Reference proteome</keyword>
<feature type="domain" description="Helicase ATP-binding" evidence="8">
    <location>
        <begin position="156"/>
        <end position="331"/>
    </location>
</feature>
<dbReference type="OMA" id="QVAYEWC"/>
<name>A2EVI2_TRIV3</name>
<evidence type="ECO:0000256" key="5">
    <source>
        <dbReference type="ARBA" id="ARBA00022840"/>
    </source>
</evidence>
<dbReference type="InterPro" id="IPR014014">
    <property type="entry name" value="RNA_helicase_DEAD_Q_motif"/>
</dbReference>
<dbReference type="VEuPathDB" id="TrichDB:TVAG_173590"/>
<dbReference type="SMART" id="SM00490">
    <property type="entry name" value="HELICc"/>
    <property type="match status" value="1"/>
</dbReference>
<dbReference type="FunFam" id="3.40.50.300:FF:000079">
    <property type="entry name" value="probable ATP-dependent RNA helicase DDX17"/>
    <property type="match status" value="1"/>
</dbReference>
<evidence type="ECO:0000256" key="3">
    <source>
        <dbReference type="ARBA" id="ARBA00022801"/>
    </source>
</evidence>
<feature type="region of interest" description="Disordered" evidence="7">
    <location>
        <begin position="1"/>
        <end position="84"/>
    </location>
</feature>
<dbReference type="GO" id="GO:0016787">
    <property type="term" value="F:hydrolase activity"/>
    <property type="evidence" value="ECO:0007669"/>
    <property type="project" value="UniProtKB-KW"/>
</dbReference>
<feature type="compositionally biased region" description="Basic residues" evidence="7">
    <location>
        <begin position="64"/>
        <end position="73"/>
    </location>
</feature>
<reference evidence="11" key="1">
    <citation type="submission" date="2006-10" db="EMBL/GenBank/DDBJ databases">
        <authorList>
            <person name="Amadeo P."/>
            <person name="Zhao Q."/>
            <person name="Wortman J."/>
            <person name="Fraser-Liggett C."/>
            <person name="Carlton J."/>
        </authorList>
    </citation>
    <scope>NUCLEOTIDE SEQUENCE</scope>
    <source>
        <strain evidence="11">G3</strain>
    </source>
</reference>
<dbReference type="KEGG" id="tva:4761158"/>
<dbReference type="PANTHER" id="PTHR47958">
    <property type="entry name" value="ATP-DEPENDENT RNA HELICASE DBP3"/>
    <property type="match status" value="1"/>
</dbReference>
<dbReference type="eggNOG" id="KOG0331">
    <property type="taxonomic scope" value="Eukaryota"/>
</dbReference>
<organism evidence="11 12">
    <name type="scientific">Trichomonas vaginalis (strain ATCC PRA-98 / G3)</name>
    <dbReference type="NCBI Taxonomy" id="412133"/>
    <lineage>
        <taxon>Eukaryota</taxon>
        <taxon>Metamonada</taxon>
        <taxon>Parabasalia</taxon>
        <taxon>Trichomonadida</taxon>
        <taxon>Trichomonadidae</taxon>
        <taxon>Trichomonas</taxon>
    </lineage>
</organism>
<dbReference type="InterPro" id="IPR027417">
    <property type="entry name" value="P-loop_NTPase"/>
</dbReference>
<dbReference type="Gene3D" id="3.40.50.300">
    <property type="entry name" value="P-loop containing nucleotide triphosphate hydrolases"/>
    <property type="match status" value="2"/>
</dbReference>
<dbReference type="FunFam" id="3.40.50.300:FF:000008">
    <property type="entry name" value="ATP-dependent RNA helicase RhlB"/>
    <property type="match status" value="1"/>
</dbReference>
<protein>
    <recommendedName>
        <fullName evidence="1">RNA helicase</fullName>
        <ecNumber evidence="1">3.6.4.13</ecNumber>
    </recommendedName>
</protein>
<dbReference type="GO" id="GO:0005737">
    <property type="term" value="C:cytoplasm"/>
    <property type="evidence" value="ECO:0000318"/>
    <property type="project" value="GO_Central"/>
</dbReference>
<dbReference type="Pfam" id="PF00271">
    <property type="entry name" value="Helicase_C"/>
    <property type="match status" value="1"/>
</dbReference>
<evidence type="ECO:0000256" key="1">
    <source>
        <dbReference type="ARBA" id="ARBA00012552"/>
    </source>
</evidence>
<dbReference type="Proteomes" id="UP000001542">
    <property type="component" value="Unassembled WGS sequence"/>
</dbReference>
<dbReference type="EC" id="3.6.4.13" evidence="1"/>
<dbReference type="InterPro" id="IPR001650">
    <property type="entry name" value="Helicase_C-like"/>
</dbReference>
<feature type="short sequence motif" description="Q motif" evidence="6">
    <location>
        <begin position="125"/>
        <end position="153"/>
    </location>
</feature>
<evidence type="ECO:0000313" key="11">
    <source>
        <dbReference type="EMBL" id="EAY03314.1"/>
    </source>
</evidence>
<dbReference type="InParanoid" id="A2EVI2"/>
<dbReference type="FunCoup" id="A2EVI2">
    <property type="interactions" value="935"/>
</dbReference>
<accession>A2EVI2</accession>
<dbReference type="GO" id="GO:0003724">
    <property type="term" value="F:RNA helicase activity"/>
    <property type="evidence" value="ECO:0000318"/>
    <property type="project" value="GO_Central"/>
</dbReference>
<proteinExistence type="predicted"/>